<evidence type="ECO:0000313" key="3">
    <source>
        <dbReference type="Proteomes" id="UP000887013"/>
    </source>
</evidence>
<dbReference type="EMBL" id="BMAW01024868">
    <property type="protein sequence ID" value="GFT89867.1"/>
    <property type="molecule type" value="Genomic_DNA"/>
</dbReference>
<name>A0A8X6U8Q1_NEPPI</name>
<gene>
    <name evidence="2" type="ORF">NPIL_1911</name>
</gene>
<feature type="region of interest" description="Disordered" evidence="1">
    <location>
        <begin position="1"/>
        <end position="70"/>
    </location>
</feature>
<accession>A0A8X6U8Q1</accession>
<dbReference type="AlphaFoldDB" id="A0A8X6U8Q1"/>
<proteinExistence type="predicted"/>
<evidence type="ECO:0000256" key="1">
    <source>
        <dbReference type="SAM" id="MobiDB-lite"/>
    </source>
</evidence>
<reference evidence="2" key="1">
    <citation type="submission" date="2020-08" db="EMBL/GenBank/DDBJ databases">
        <title>Multicomponent nature underlies the extraordinary mechanical properties of spider dragline silk.</title>
        <authorList>
            <person name="Kono N."/>
            <person name="Nakamura H."/>
            <person name="Mori M."/>
            <person name="Yoshida Y."/>
            <person name="Ohtoshi R."/>
            <person name="Malay A.D."/>
            <person name="Moran D.A.P."/>
            <person name="Tomita M."/>
            <person name="Numata K."/>
            <person name="Arakawa K."/>
        </authorList>
    </citation>
    <scope>NUCLEOTIDE SEQUENCE</scope>
</reference>
<keyword evidence="3" id="KW-1185">Reference proteome</keyword>
<comment type="caution">
    <text evidence="2">The sequence shown here is derived from an EMBL/GenBank/DDBJ whole genome shotgun (WGS) entry which is preliminary data.</text>
</comment>
<feature type="compositionally biased region" description="Basic and acidic residues" evidence="1">
    <location>
        <begin position="39"/>
        <end position="62"/>
    </location>
</feature>
<evidence type="ECO:0000313" key="2">
    <source>
        <dbReference type="EMBL" id="GFT89867.1"/>
    </source>
</evidence>
<protein>
    <submittedName>
        <fullName evidence="2">Uncharacterized protein</fullName>
    </submittedName>
</protein>
<dbReference type="OrthoDB" id="6423945at2759"/>
<organism evidence="2 3">
    <name type="scientific">Nephila pilipes</name>
    <name type="common">Giant wood spider</name>
    <name type="synonym">Nephila maculata</name>
    <dbReference type="NCBI Taxonomy" id="299642"/>
    <lineage>
        <taxon>Eukaryota</taxon>
        <taxon>Metazoa</taxon>
        <taxon>Ecdysozoa</taxon>
        <taxon>Arthropoda</taxon>
        <taxon>Chelicerata</taxon>
        <taxon>Arachnida</taxon>
        <taxon>Araneae</taxon>
        <taxon>Araneomorphae</taxon>
        <taxon>Entelegynae</taxon>
        <taxon>Araneoidea</taxon>
        <taxon>Nephilidae</taxon>
        <taxon>Nephila</taxon>
    </lineage>
</organism>
<dbReference type="Proteomes" id="UP000887013">
    <property type="component" value="Unassembled WGS sequence"/>
</dbReference>
<sequence length="114" mass="13503">MDPAGKAGRMNRPSSRIRRQRSHEWKDYGSSSDNDEDLDTYRYDERQYEEATRSSQDHRKGDPISLKHPRARSALYQKVLKKADTQETEHFYLCETSLLPRLFFFSFDPILQSN</sequence>